<dbReference type="EMBL" id="GGEC01050119">
    <property type="protein sequence ID" value="MBX30603.1"/>
    <property type="molecule type" value="Transcribed_RNA"/>
</dbReference>
<organism evidence="1">
    <name type="scientific">Rhizophora mucronata</name>
    <name type="common">Asiatic mangrove</name>
    <dbReference type="NCBI Taxonomy" id="61149"/>
    <lineage>
        <taxon>Eukaryota</taxon>
        <taxon>Viridiplantae</taxon>
        <taxon>Streptophyta</taxon>
        <taxon>Embryophyta</taxon>
        <taxon>Tracheophyta</taxon>
        <taxon>Spermatophyta</taxon>
        <taxon>Magnoliopsida</taxon>
        <taxon>eudicotyledons</taxon>
        <taxon>Gunneridae</taxon>
        <taxon>Pentapetalae</taxon>
        <taxon>rosids</taxon>
        <taxon>fabids</taxon>
        <taxon>Malpighiales</taxon>
        <taxon>Rhizophoraceae</taxon>
        <taxon>Rhizophora</taxon>
    </lineage>
</organism>
<protein>
    <submittedName>
        <fullName evidence="1">Uncharacterized protein</fullName>
    </submittedName>
</protein>
<dbReference type="AlphaFoldDB" id="A0A2P2MK52"/>
<sequence>MLDNSLYFRLRPTKYFCETPPLYLPFQSYSLVAPLTFNTRLDWSLLMVG</sequence>
<proteinExistence type="predicted"/>
<evidence type="ECO:0000313" key="1">
    <source>
        <dbReference type="EMBL" id="MBX30603.1"/>
    </source>
</evidence>
<name>A0A2P2MK52_RHIMU</name>
<reference evidence="1" key="1">
    <citation type="submission" date="2018-02" db="EMBL/GenBank/DDBJ databases">
        <title>Rhizophora mucronata_Transcriptome.</title>
        <authorList>
            <person name="Meera S.P."/>
            <person name="Sreeshan A."/>
            <person name="Augustine A."/>
        </authorList>
    </citation>
    <scope>NUCLEOTIDE SEQUENCE</scope>
    <source>
        <tissue evidence="1">Leaf</tissue>
    </source>
</reference>
<accession>A0A2P2MK52</accession>